<reference evidence="2" key="1">
    <citation type="submission" date="2016-10" db="EMBL/GenBank/DDBJ databases">
        <authorList>
            <person name="Varghese N."/>
            <person name="Submissions S."/>
        </authorList>
    </citation>
    <scope>NUCLEOTIDE SEQUENCE [LARGE SCALE GENOMIC DNA]</scope>
    <source>
        <strain evidence="2">CGMCC 1.10223</strain>
    </source>
</reference>
<keyword evidence="2" id="KW-1185">Reference proteome</keyword>
<dbReference type="AlphaFoldDB" id="A0A1I2FWZ2"/>
<name>A0A1I2FWZ2_9BACL</name>
<evidence type="ECO:0000313" key="2">
    <source>
        <dbReference type="Proteomes" id="UP000183410"/>
    </source>
</evidence>
<sequence length="120" mass="14032">MEDFPYELIDVSLSNNKSLKETISMLKKACCEKTINEPLYKIIGELVTKLEEKRITNEKFFEYISSIHFQVSALLIDDKLSNILDRLDDGYYLATQGIYGDIETIRKEALEELIHFKNYK</sequence>
<proteinExistence type="predicted"/>
<protein>
    <submittedName>
        <fullName evidence="1">Uncharacterized protein</fullName>
    </submittedName>
</protein>
<gene>
    <name evidence="1" type="ORF">SAMN04487969_113151</name>
</gene>
<evidence type="ECO:0000313" key="1">
    <source>
        <dbReference type="EMBL" id="SFF09036.1"/>
    </source>
</evidence>
<organism evidence="1 2">
    <name type="scientific">Paenibacillus algorifonticola</name>
    <dbReference type="NCBI Taxonomy" id="684063"/>
    <lineage>
        <taxon>Bacteria</taxon>
        <taxon>Bacillati</taxon>
        <taxon>Bacillota</taxon>
        <taxon>Bacilli</taxon>
        <taxon>Bacillales</taxon>
        <taxon>Paenibacillaceae</taxon>
        <taxon>Paenibacillus</taxon>
    </lineage>
</organism>
<dbReference type="Proteomes" id="UP000183410">
    <property type="component" value="Unassembled WGS sequence"/>
</dbReference>
<accession>A0A1I2FWZ2</accession>
<dbReference type="EMBL" id="FONN01000013">
    <property type="protein sequence ID" value="SFF09036.1"/>
    <property type="molecule type" value="Genomic_DNA"/>
</dbReference>